<dbReference type="Proteomes" id="UP000588098">
    <property type="component" value="Unassembled WGS sequence"/>
</dbReference>
<gene>
    <name evidence="2" type="ORF">FHS42_007476</name>
</gene>
<reference evidence="2 3" key="1">
    <citation type="submission" date="2020-08" db="EMBL/GenBank/DDBJ databases">
        <title>Genomic Encyclopedia of Type Strains, Phase III (KMG-III): the genomes of soil and plant-associated and newly described type strains.</title>
        <authorList>
            <person name="Whitman W."/>
        </authorList>
    </citation>
    <scope>NUCLEOTIDE SEQUENCE [LARGE SCALE GENOMIC DNA]</scope>
    <source>
        <strain evidence="2 3">CECT 8305</strain>
    </source>
</reference>
<comment type="caution">
    <text evidence="2">The sequence shown here is derived from an EMBL/GenBank/DDBJ whole genome shotgun (WGS) entry which is preliminary data.</text>
</comment>
<proteinExistence type="predicted"/>
<protein>
    <submittedName>
        <fullName evidence="2">Uncharacterized protein</fullName>
    </submittedName>
</protein>
<keyword evidence="3" id="KW-1185">Reference proteome</keyword>
<feature type="region of interest" description="Disordered" evidence="1">
    <location>
        <begin position="719"/>
        <end position="760"/>
    </location>
</feature>
<name>A0A7W9QII1_9ACTN</name>
<dbReference type="EMBL" id="JACHJL010000044">
    <property type="protein sequence ID" value="MBB5940378.1"/>
    <property type="molecule type" value="Genomic_DNA"/>
</dbReference>
<evidence type="ECO:0000313" key="3">
    <source>
        <dbReference type="Proteomes" id="UP000588098"/>
    </source>
</evidence>
<accession>A0A7W9QII1</accession>
<evidence type="ECO:0000313" key="2">
    <source>
        <dbReference type="EMBL" id="MBB5940378.1"/>
    </source>
</evidence>
<organism evidence="2 3">
    <name type="scientific">Streptomyces zagrosensis</name>
    <dbReference type="NCBI Taxonomy" id="1042984"/>
    <lineage>
        <taxon>Bacteria</taxon>
        <taxon>Bacillati</taxon>
        <taxon>Actinomycetota</taxon>
        <taxon>Actinomycetes</taxon>
        <taxon>Kitasatosporales</taxon>
        <taxon>Streptomycetaceae</taxon>
        <taxon>Streptomyces</taxon>
    </lineage>
</organism>
<feature type="compositionally biased region" description="Low complexity" evidence="1">
    <location>
        <begin position="720"/>
        <end position="733"/>
    </location>
</feature>
<sequence length="760" mass="84116">MRGIREQGDEIPKVKLYFGKDDAGQPIELEVFDLGNGIGCVDVHPVELLHRLEMLPDTSENRKVRDRYLKLREKQDARKKESWADREGFVKYVEALLKKLMEPGEGEKGKKLVEGLAKLAPIPEGYDPKSPTEYDPLKYRESYARNRNGGNVQVLELSAGGKAGGDSGLRVLIANAGRSATESTYLPAGEAQSSNHRGTWGIVGVPHGVITQIGDSLYPPEVALGYLLRYAGSGLSGSIDNSEVNLPLASKWTKAHKYERATADLTAFEALGNDAAMRHYLKFYTRSGDKESGLPESREACRVADGYEERLQSVRPEDMEKDPGLKKFVADSKELADLREKVLRITEKGLCSDRDVKARTSPAQAADFDLVVEWDLMVDPNTLTRDEYENPKTSRVRGLVRNMRFAWGPTYCPPLACFLALKNFAHGLDLGVSVLKRIAKGEDPYREGDPPEPDQGELANSLGELLQRGLVPHDWYSGIQKGAKYLIRIGKMLNYAAHKVPDIRHEARTWKEIALDKLEYGRRNPGEIALDVGTVVWDLLPVAFDVVKSMLPPGVAAGALSETDFIKKMIGEGWDYIKALRPGLEDEARMPYNRRGLLFRLSEKSRDIEKQAEGIKDALLAPKGVSGSALYRSTGAWDLTRLKKTSNWRAPLSFGEVSEFPTPIGDLPQYQLHPNDRAISRPLYKRGLLNPEYVCSPGDFLGIVQHPTPAELFKRRTNYDDASGASGGLAPPALEQPLGPPQDPFSGLSDPVPGTSRAPY</sequence>
<dbReference type="AlphaFoldDB" id="A0A7W9QII1"/>
<evidence type="ECO:0000256" key="1">
    <source>
        <dbReference type="SAM" id="MobiDB-lite"/>
    </source>
</evidence>